<name>A0A239PXZ9_9PROT</name>
<keyword evidence="3" id="KW-1185">Reference proteome</keyword>
<sequence length="144" mass="15602">MRMLAALVFAAGVALAPSDGAAGDDASAPRIRLAPGEGGFWRVEYELASPATRMGFVRIPNDWRARHWKPADEALEIAHVDGESFVRRKDGAAFRRAAFDVPARYRHLPKDYAPFSPFSDGGLLIHTGQFHACPGAAPCPEIDS</sequence>
<keyword evidence="1" id="KW-0732">Signal</keyword>
<dbReference type="EMBL" id="FZQA01000006">
    <property type="protein sequence ID" value="SNT74836.1"/>
    <property type="molecule type" value="Genomic_DNA"/>
</dbReference>
<dbReference type="RefSeq" id="WP_221401153.1">
    <property type="nucleotide sequence ID" value="NZ_JACIJT010000006.1"/>
</dbReference>
<dbReference type="AlphaFoldDB" id="A0A239PXZ9"/>
<feature type="chain" id="PRO_5012376353" evidence="1">
    <location>
        <begin position="22"/>
        <end position="144"/>
    </location>
</feature>
<gene>
    <name evidence="2" type="ORF">SAMN06297382_2426</name>
</gene>
<evidence type="ECO:0000256" key="1">
    <source>
        <dbReference type="SAM" id="SignalP"/>
    </source>
</evidence>
<proteinExistence type="predicted"/>
<feature type="signal peptide" evidence="1">
    <location>
        <begin position="1"/>
        <end position="21"/>
    </location>
</feature>
<dbReference type="Proteomes" id="UP000198346">
    <property type="component" value="Unassembled WGS sequence"/>
</dbReference>
<evidence type="ECO:0000313" key="3">
    <source>
        <dbReference type="Proteomes" id="UP000198346"/>
    </source>
</evidence>
<organism evidence="2 3">
    <name type="scientific">Amphiplicatus metriothermophilus</name>
    <dbReference type="NCBI Taxonomy" id="1519374"/>
    <lineage>
        <taxon>Bacteria</taxon>
        <taxon>Pseudomonadati</taxon>
        <taxon>Pseudomonadota</taxon>
        <taxon>Alphaproteobacteria</taxon>
        <taxon>Parvularculales</taxon>
        <taxon>Parvularculaceae</taxon>
        <taxon>Amphiplicatus</taxon>
    </lineage>
</organism>
<reference evidence="2 3" key="1">
    <citation type="submission" date="2017-07" db="EMBL/GenBank/DDBJ databases">
        <authorList>
            <person name="Sun Z.S."/>
            <person name="Albrecht U."/>
            <person name="Echele G."/>
            <person name="Lee C.C."/>
        </authorList>
    </citation>
    <scope>NUCLEOTIDE SEQUENCE [LARGE SCALE GENOMIC DNA]</scope>
    <source>
        <strain evidence="2 3">CGMCC 1.12710</strain>
    </source>
</reference>
<accession>A0A239PXZ9</accession>
<evidence type="ECO:0000313" key="2">
    <source>
        <dbReference type="EMBL" id="SNT74836.1"/>
    </source>
</evidence>
<protein>
    <submittedName>
        <fullName evidence="2">Uncharacterized protein</fullName>
    </submittedName>
</protein>